<sequence>MSGPSPIRIVLWNDGGEGLASGVEDEAQQGVLRSFANLISEVIDSVLGLPQFRHVEAVEAEDAAEDGAPTLSIGFDSAGADSQVDLDKLRGQLDIAGLLLGTAKLPEELASVAEVAVTDEEEGATELQFSDEALVKDVSSIIKRARLERRYNSWFQNVADDLVPALDAASADKELTETPMDPFDVVQAIIAQLVRVAGLSPPRPNLLQRGGMLIGGVLGVPRAALRQVTKRLGRAQQLWWRLEDVALDGSRAAAKLAVRAARPLVIGFVLHRALRTLDNSRSLDARLSRLPPQQAEQEYYSALLGPDWQQQMQADMDKACQDVQEGLITDDINEEKRLMTAAQLRRLEVEEWDKQRMKNFYLSSFGGLKWFADMEQQLHNPLFIESRGWTDPVENWVGRNRTYPGDLPSGQYMSGDVAQAALQLKEAELGRPLSREEVARVLTRGAEMTGGLLAAGGRRDAGMAAALAAGGAVVPRKAK</sequence>
<dbReference type="Proteomes" id="UP001054857">
    <property type="component" value="Unassembled WGS sequence"/>
</dbReference>
<gene>
    <name evidence="1" type="ORF">Agub_g5193</name>
</gene>
<name>A0AAD3DLH6_9CHLO</name>
<proteinExistence type="predicted"/>
<evidence type="ECO:0000313" key="1">
    <source>
        <dbReference type="EMBL" id="GFR44036.1"/>
    </source>
</evidence>
<reference evidence="1 2" key="1">
    <citation type="journal article" date="2021" name="Sci. Rep.">
        <title>Genome sequencing of the multicellular alga Astrephomene provides insights into convergent evolution of germ-soma differentiation.</title>
        <authorList>
            <person name="Yamashita S."/>
            <person name="Yamamoto K."/>
            <person name="Matsuzaki R."/>
            <person name="Suzuki S."/>
            <person name="Yamaguchi H."/>
            <person name="Hirooka S."/>
            <person name="Minakuchi Y."/>
            <person name="Miyagishima S."/>
            <person name="Kawachi M."/>
            <person name="Toyoda A."/>
            <person name="Nozaki H."/>
        </authorList>
    </citation>
    <scope>NUCLEOTIDE SEQUENCE [LARGE SCALE GENOMIC DNA]</scope>
    <source>
        <strain evidence="1 2">NIES-4017</strain>
    </source>
</reference>
<accession>A0AAD3DLH6</accession>
<organism evidence="1 2">
    <name type="scientific">Astrephomene gubernaculifera</name>
    <dbReference type="NCBI Taxonomy" id="47775"/>
    <lineage>
        <taxon>Eukaryota</taxon>
        <taxon>Viridiplantae</taxon>
        <taxon>Chlorophyta</taxon>
        <taxon>core chlorophytes</taxon>
        <taxon>Chlorophyceae</taxon>
        <taxon>CS clade</taxon>
        <taxon>Chlamydomonadales</taxon>
        <taxon>Astrephomenaceae</taxon>
        <taxon>Astrephomene</taxon>
    </lineage>
</organism>
<comment type="caution">
    <text evidence="1">The sequence shown here is derived from an EMBL/GenBank/DDBJ whole genome shotgun (WGS) entry which is preliminary data.</text>
</comment>
<dbReference type="AlphaFoldDB" id="A0AAD3DLH6"/>
<keyword evidence="2" id="KW-1185">Reference proteome</keyword>
<dbReference type="EMBL" id="BMAR01000006">
    <property type="protein sequence ID" value="GFR44036.1"/>
    <property type="molecule type" value="Genomic_DNA"/>
</dbReference>
<protein>
    <submittedName>
        <fullName evidence="1">Uncharacterized protein</fullName>
    </submittedName>
</protein>
<evidence type="ECO:0000313" key="2">
    <source>
        <dbReference type="Proteomes" id="UP001054857"/>
    </source>
</evidence>